<accession>A0ACA9SLP8</accession>
<keyword evidence="2" id="KW-1185">Reference proteome</keyword>
<gene>
    <name evidence="1" type="ORF">RPERSI_LOCUS32630</name>
</gene>
<dbReference type="EMBL" id="CAJVQC010137089">
    <property type="protein sequence ID" value="CAG8843146.1"/>
    <property type="molecule type" value="Genomic_DNA"/>
</dbReference>
<comment type="caution">
    <text evidence="1">The sequence shown here is derived from an EMBL/GenBank/DDBJ whole genome shotgun (WGS) entry which is preliminary data.</text>
</comment>
<name>A0ACA9SLP8_9GLOM</name>
<organism evidence="1 2">
    <name type="scientific">Racocetra persica</name>
    <dbReference type="NCBI Taxonomy" id="160502"/>
    <lineage>
        <taxon>Eukaryota</taxon>
        <taxon>Fungi</taxon>
        <taxon>Fungi incertae sedis</taxon>
        <taxon>Mucoromycota</taxon>
        <taxon>Glomeromycotina</taxon>
        <taxon>Glomeromycetes</taxon>
        <taxon>Diversisporales</taxon>
        <taxon>Gigasporaceae</taxon>
        <taxon>Racocetra</taxon>
    </lineage>
</organism>
<protein>
    <submittedName>
        <fullName evidence="1">17814_t:CDS:1</fullName>
    </submittedName>
</protein>
<proteinExistence type="predicted"/>
<sequence>NYRKTGPSGRPYWRTRESEKVKKFLEQERINYEVYQEQEEN</sequence>
<evidence type="ECO:0000313" key="1">
    <source>
        <dbReference type="EMBL" id="CAG8843146.1"/>
    </source>
</evidence>
<reference evidence="1" key="1">
    <citation type="submission" date="2021-06" db="EMBL/GenBank/DDBJ databases">
        <authorList>
            <person name="Kallberg Y."/>
            <person name="Tangrot J."/>
            <person name="Rosling A."/>
        </authorList>
    </citation>
    <scope>NUCLEOTIDE SEQUENCE</scope>
    <source>
        <strain evidence="1">MA461A</strain>
    </source>
</reference>
<evidence type="ECO:0000313" key="2">
    <source>
        <dbReference type="Proteomes" id="UP000789920"/>
    </source>
</evidence>
<feature type="non-terminal residue" evidence="1">
    <location>
        <position position="1"/>
    </location>
</feature>
<dbReference type="Proteomes" id="UP000789920">
    <property type="component" value="Unassembled WGS sequence"/>
</dbReference>